<evidence type="ECO:0000259" key="1">
    <source>
        <dbReference type="Pfam" id="PF13358"/>
    </source>
</evidence>
<proteinExistence type="predicted"/>
<dbReference type="InterPro" id="IPR036397">
    <property type="entry name" value="RNaseH_sf"/>
</dbReference>
<gene>
    <name evidence="2" type="ORF">RF11_06352</name>
</gene>
<feature type="domain" description="Tc1-like transposase DDE" evidence="1">
    <location>
        <begin position="3"/>
        <end position="81"/>
    </location>
</feature>
<evidence type="ECO:0000313" key="2">
    <source>
        <dbReference type="EMBL" id="KII65454.1"/>
    </source>
</evidence>
<accession>A0A0C2IJB2</accession>
<name>A0A0C2IJB2_THEKT</name>
<dbReference type="Gene3D" id="3.30.420.10">
    <property type="entry name" value="Ribonuclease H-like superfamily/Ribonuclease H"/>
    <property type="match status" value="1"/>
</dbReference>
<dbReference type="GO" id="GO:0003676">
    <property type="term" value="F:nucleic acid binding"/>
    <property type="evidence" value="ECO:0007669"/>
    <property type="project" value="InterPro"/>
</dbReference>
<reference evidence="2 3" key="1">
    <citation type="journal article" date="2014" name="Genome Biol. Evol.">
        <title>The genome of the myxosporean Thelohanellus kitauei shows adaptations to nutrient acquisition within its fish host.</title>
        <authorList>
            <person name="Yang Y."/>
            <person name="Xiong J."/>
            <person name="Zhou Z."/>
            <person name="Huo F."/>
            <person name="Miao W."/>
            <person name="Ran C."/>
            <person name="Liu Y."/>
            <person name="Zhang J."/>
            <person name="Feng J."/>
            <person name="Wang M."/>
            <person name="Wang M."/>
            <person name="Wang L."/>
            <person name="Yao B."/>
        </authorList>
    </citation>
    <scope>NUCLEOTIDE SEQUENCE [LARGE SCALE GENOMIC DNA]</scope>
    <source>
        <strain evidence="2">Wuqing</strain>
    </source>
</reference>
<dbReference type="InterPro" id="IPR038717">
    <property type="entry name" value="Tc1-like_DDE_dom"/>
</dbReference>
<dbReference type="OrthoDB" id="6498708at2759"/>
<sequence length="121" mass="14147">MSQILKEFMNSLANILEGENKYMLVMDNLLADNLSQEFRDTFPFKIVYLPKFSPFLNPCQEVYSKLRKCIKREGKIVGTDDLKSRMENALSQVTCEEISIYILTSESFFEDCIEKRDILIE</sequence>
<keyword evidence="3" id="KW-1185">Reference proteome</keyword>
<dbReference type="Proteomes" id="UP000031668">
    <property type="component" value="Unassembled WGS sequence"/>
</dbReference>
<dbReference type="EMBL" id="JWZT01003821">
    <property type="protein sequence ID" value="KII65454.1"/>
    <property type="molecule type" value="Genomic_DNA"/>
</dbReference>
<comment type="caution">
    <text evidence="2">The sequence shown here is derived from an EMBL/GenBank/DDBJ whole genome shotgun (WGS) entry which is preliminary data.</text>
</comment>
<dbReference type="Pfam" id="PF13358">
    <property type="entry name" value="DDE_3"/>
    <property type="match status" value="1"/>
</dbReference>
<protein>
    <recommendedName>
        <fullName evidence="1">Tc1-like transposase DDE domain-containing protein</fullName>
    </recommendedName>
</protein>
<dbReference type="AlphaFoldDB" id="A0A0C2IJB2"/>
<evidence type="ECO:0000313" key="3">
    <source>
        <dbReference type="Proteomes" id="UP000031668"/>
    </source>
</evidence>
<organism evidence="2 3">
    <name type="scientific">Thelohanellus kitauei</name>
    <name type="common">Myxosporean</name>
    <dbReference type="NCBI Taxonomy" id="669202"/>
    <lineage>
        <taxon>Eukaryota</taxon>
        <taxon>Metazoa</taxon>
        <taxon>Cnidaria</taxon>
        <taxon>Myxozoa</taxon>
        <taxon>Myxosporea</taxon>
        <taxon>Bivalvulida</taxon>
        <taxon>Platysporina</taxon>
        <taxon>Myxobolidae</taxon>
        <taxon>Thelohanellus</taxon>
    </lineage>
</organism>